<dbReference type="EMBL" id="JBHUFV010000098">
    <property type="protein sequence ID" value="MFD1939872.1"/>
    <property type="molecule type" value="Genomic_DNA"/>
</dbReference>
<proteinExistence type="predicted"/>
<dbReference type="SUPFAM" id="SSF48498">
    <property type="entry name" value="Tetracyclin repressor-like, C-terminal domain"/>
    <property type="match status" value="1"/>
</dbReference>
<feature type="domain" description="Transcriptional regulator SbtR-like C-terminal" evidence="1">
    <location>
        <begin position="13"/>
        <end position="71"/>
    </location>
</feature>
<reference evidence="3" key="1">
    <citation type="journal article" date="2019" name="Int. J. Syst. Evol. Microbiol.">
        <title>The Global Catalogue of Microorganisms (GCM) 10K type strain sequencing project: providing services to taxonomists for standard genome sequencing and annotation.</title>
        <authorList>
            <consortium name="The Broad Institute Genomics Platform"/>
            <consortium name="The Broad Institute Genome Sequencing Center for Infectious Disease"/>
            <person name="Wu L."/>
            <person name="Ma J."/>
        </authorList>
    </citation>
    <scope>NUCLEOTIDE SEQUENCE [LARGE SCALE GENOMIC DNA]</scope>
    <source>
        <strain evidence="3">ICMP 6774ER</strain>
    </source>
</reference>
<comment type="caution">
    <text evidence="2">The sequence shown here is derived from an EMBL/GenBank/DDBJ whole genome shotgun (WGS) entry which is preliminary data.</text>
</comment>
<evidence type="ECO:0000313" key="2">
    <source>
        <dbReference type="EMBL" id="MFD1939872.1"/>
    </source>
</evidence>
<organism evidence="2 3">
    <name type="scientific">Nonomuraea mangrovi</name>
    <dbReference type="NCBI Taxonomy" id="2316207"/>
    <lineage>
        <taxon>Bacteria</taxon>
        <taxon>Bacillati</taxon>
        <taxon>Actinomycetota</taxon>
        <taxon>Actinomycetes</taxon>
        <taxon>Streptosporangiales</taxon>
        <taxon>Streptosporangiaceae</taxon>
        <taxon>Nonomuraea</taxon>
    </lineage>
</organism>
<name>A0ABW4TCW5_9ACTN</name>
<dbReference type="Pfam" id="PF21597">
    <property type="entry name" value="TetR_C_43"/>
    <property type="match status" value="1"/>
</dbReference>
<sequence>MPASTPRPEPPTCAPIEALLLRAQRSGAVRRDVGMPELLALLSATCLAAQHHGWDDTLRTGTLRVVFDGLRTS</sequence>
<keyword evidence="3" id="KW-1185">Reference proteome</keyword>
<dbReference type="Gene3D" id="1.10.357.10">
    <property type="entry name" value="Tetracycline Repressor, domain 2"/>
    <property type="match status" value="1"/>
</dbReference>
<evidence type="ECO:0000313" key="3">
    <source>
        <dbReference type="Proteomes" id="UP001597368"/>
    </source>
</evidence>
<dbReference type="InterPro" id="IPR036271">
    <property type="entry name" value="Tet_transcr_reg_TetR-rel_C_sf"/>
</dbReference>
<dbReference type="RefSeq" id="WP_379582554.1">
    <property type="nucleotide sequence ID" value="NZ_JBHUFV010000098.1"/>
</dbReference>
<dbReference type="Proteomes" id="UP001597368">
    <property type="component" value="Unassembled WGS sequence"/>
</dbReference>
<gene>
    <name evidence="2" type="ORF">ACFSKW_51290</name>
</gene>
<protein>
    <recommendedName>
        <fullName evidence="1">Transcriptional regulator SbtR-like C-terminal domain-containing protein</fullName>
    </recommendedName>
</protein>
<evidence type="ECO:0000259" key="1">
    <source>
        <dbReference type="Pfam" id="PF21597"/>
    </source>
</evidence>
<accession>A0ABW4TCW5</accession>
<dbReference type="InterPro" id="IPR049445">
    <property type="entry name" value="TetR_SbtR-like_C"/>
</dbReference>